<dbReference type="HOGENOM" id="CLU_2910584_0_0_1"/>
<keyword evidence="2" id="KW-1185">Reference proteome</keyword>
<protein>
    <recommendedName>
        <fullName evidence="3">Aminoglycoside phosphotransferase domain-containing protein</fullName>
    </recommendedName>
</protein>
<dbReference type="AlphaFoldDB" id="A0A0C9VQU9"/>
<sequence>MVCIIDWEYAGWMPDFWDALKATWMCDDDDLWLHFGRRVFREHDEELKADWEWRIRSQVTIL</sequence>
<reference evidence="1 2" key="1">
    <citation type="submission" date="2014-04" db="EMBL/GenBank/DDBJ databases">
        <title>Evolutionary Origins and Diversification of the Mycorrhizal Mutualists.</title>
        <authorList>
            <consortium name="DOE Joint Genome Institute"/>
            <consortium name="Mycorrhizal Genomics Consortium"/>
            <person name="Kohler A."/>
            <person name="Kuo A."/>
            <person name="Nagy L.G."/>
            <person name="Floudas D."/>
            <person name="Copeland A."/>
            <person name="Barry K.W."/>
            <person name="Cichocki N."/>
            <person name="Veneault-Fourrey C."/>
            <person name="LaButti K."/>
            <person name="Lindquist E.A."/>
            <person name="Lipzen A."/>
            <person name="Lundell T."/>
            <person name="Morin E."/>
            <person name="Murat C."/>
            <person name="Riley R."/>
            <person name="Ohm R."/>
            <person name="Sun H."/>
            <person name="Tunlid A."/>
            <person name="Henrissat B."/>
            <person name="Grigoriev I.V."/>
            <person name="Hibbett D.S."/>
            <person name="Martin F."/>
        </authorList>
    </citation>
    <scope>NUCLEOTIDE SEQUENCE [LARGE SCALE GENOMIC DNA]</scope>
    <source>
        <strain evidence="1 2">MD-312</strain>
    </source>
</reference>
<dbReference type="Proteomes" id="UP000053820">
    <property type="component" value="Unassembled WGS sequence"/>
</dbReference>
<name>A0A0C9VQU9_9AGAM</name>
<proteinExistence type="predicted"/>
<evidence type="ECO:0000313" key="1">
    <source>
        <dbReference type="EMBL" id="KIJ60110.1"/>
    </source>
</evidence>
<accession>A0A0C9VQU9</accession>
<dbReference type="OrthoDB" id="5404599at2759"/>
<evidence type="ECO:0000313" key="2">
    <source>
        <dbReference type="Proteomes" id="UP000053820"/>
    </source>
</evidence>
<organism evidence="1 2">
    <name type="scientific">Hydnomerulius pinastri MD-312</name>
    <dbReference type="NCBI Taxonomy" id="994086"/>
    <lineage>
        <taxon>Eukaryota</taxon>
        <taxon>Fungi</taxon>
        <taxon>Dikarya</taxon>
        <taxon>Basidiomycota</taxon>
        <taxon>Agaricomycotina</taxon>
        <taxon>Agaricomycetes</taxon>
        <taxon>Agaricomycetidae</taxon>
        <taxon>Boletales</taxon>
        <taxon>Boletales incertae sedis</taxon>
        <taxon>Leucogyrophana</taxon>
    </lineage>
</organism>
<evidence type="ECO:0008006" key="3">
    <source>
        <dbReference type="Google" id="ProtNLM"/>
    </source>
</evidence>
<gene>
    <name evidence="1" type="ORF">HYDPIDRAFT_117571</name>
</gene>
<dbReference type="EMBL" id="KN839876">
    <property type="protein sequence ID" value="KIJ60110.1"/>
    <property type="molecule type" value="Genomic_DNA"/>
</dbReference>